<dbReference type="InterPro" id="IPR003615">
    <property type="entry name" value="HNH_nuc"/>
</dbReference>
<dbReference type="GO" id="GO:0003676">
    <property type="term" value="F:nucleic acid binding"/>
    <property type="evidence" value="ECO:0007669"/>
    <property type="project" value="InterPro"/>
</dbReference>
<sequence>MPGRRDRQRVPPAVSAEVIERWGNDCWLGMPGCTNHSDTTDHIVPHIAGGPTVPANLRRACKHCNSLRGDRTLNGYGALIHAVIGPPAGGKSTYVDMHRQPGAVVLDFDALAKAMMPGSDAEHVTVEWVRRMASGAWYGAYRHMVRVTEPVELWLVKTLPFTPRSPRLLDEWIALDYDITVCDPGKQEVMDRLRARGMDVGKRLQAGVLQWYRQGITQTGIDARLKARRSRLAALGLANGPDAGPIGSQPARPAW</sequence>
<feature type="domain" description="HNH nuclease" evidence="1">
    <location>
        <begin position="13"/>
        <end position="66"/>
    </location>
</feature>
<protein>
    <submittedName>
        <fullName evidence="2">HNH endonuclease</fullName>
    </submittedName>
</protein>
<evidence type="ECO:0000313" key="3">
    <source>
        <dbReference type="EMBL" id="MZU07497.1"/>
    </source>
</evidence>
<dbReference type="SMART" id="SM00507">
    <property type="entry name" value="HNHc"/>
    <property type="match status" value="1"/>
</dbReference>
<dbReference type="GO" id="GO:0008270">
    <property type="term" value="F:zinc ion binding"/>
    <property type="evidence" value="ECO:0007669"/>
    <property type="project" value="InterPro"/>
</dbReference>
<dbReference type="SUPFAM" id="SSF52540">
    <property type="entry name" value="P-loop containing nucleoside triphosphate hydrolases"/>
    <property type="match status" value="1"/>
</dbReference>
<dbReference type="EMBL" id="WXDR01000001">
    <property type="protein sequence ID" value="MZU07497.1"/>
    <property type="molecule type" value="Genomic_DNA"/>
</dbReference>
<dbReference type="Proteomes" id="UP000638311">
    <property type="component" value="Unassembled WGS sequence"/>
</dbReference>
<keyword evidence="2" id="KW-0378">Hydrolase</keyword>
<dbReference type="Gene3D" id="3.40.50.300">
    <property type="entry name" value="P-loop containing nucleotide triphosphate hydrolases"/>
    <property type="match status" value="1"/>
</dbReference>
<dbReference type="EMBL" id="WXEF01000001">
    <property type="protein sequence ID" value="MZR87776.1"/>
    <property type="molecule type" value="Genomic_DNA"/>
</dbReference>
<reference evidence="2 4" key="1">
    <citation type="journal article" date="2019" name="Nat. Med.">
        <title>A library of human gut bacterial isolates paired with longitudinal multiomics data enables mechanistic microbiome research.</title>
        <authorList>
            <person name="Poyet M."/>
            <person name="Groussin M."/>
            <person name="Gibbons S.M."/>
            <person name="Avila-Pacheco J."/>
            <person name="Jiang X."/>
            <person name="Kearney S.M."/>
            <person name="Perrotta A.R."/>
            <person name="Berdy B."/>
            <person name="Zhao S."/>
            <person name="Lieberman T.D."/>
            <person name="Swanson P.K."/>
            <person name="Smith M."/>
            <person name="Roesemann S."/>
            <person name="Alexander J.E."/>
            <person name="Rich S.A."/>
            <person name="Livny J."/>
            <person name="Vlamakis H."/>
            <person name="Clish C."/>
            <person name="Bullock K."/>
            <person name="Deik A."/>
            <person name="Scott J."/>
            <person name="Pierce K.A."/>
            <person name="Xavier R.J."/>
            <person name="Alm E.J."/>
        </authorList>
    </citation>
    <scope>NUCLEOTIDE SEQUENCE [LARGE SCALE GENOMIC DNA]</scope>
    <source>
        <strain evidence="2 4">BIOML-A395</strain>
        <strain evidence="3">BIOML-A409</strain>
    </source>
</reference>
<dbReference type="Gene3D" id="1.10.30.50">
    <property type="match status" value="1"/>
</dbReference>
<evidence type="ECO:0000259" key="1">
    <source>
        <dbReference type="SMART" id="SM00507"/>
    </source>
</evidence>
<evidence type="ECO:0000313" key="2">
    <source>
        <dbReference type="EMBL" id="MZR87776.1"/>
    </source>
</evidence>
<evidence type="ECO:0000313" key="4">
    <source>
        <dbReference type="Proteomes" id="UP000466472"/>
    </source>
</evidence>
<dbReference type="RefSeq" id="WP_007051495.1">
    <property type="nucleotide sequence ID" value="NZ_CP137047.1"/>
</dbReference>
<dbReference type="CDD" id="cd00085">
    <property type="entry name" value="HNHc"/>
    <property type="match status" value="1"/>
</dbReference>
<keyword evidence="2" id="KW-0255">Endonuclease</keyword>
<organism evidence="2 4">
    <name type="scientific">Bifidobacterium longum</name>
    <dbReference type="NCBI Taxonomy" id="216816"/>
    <lineage>
        <taxon>Bacteria</taxon>
        <taxon>Bacillati</taxon>
        <taxon>Actinomycetota</taxon>
        <taxon>Actinomycetes</taxon>
        <taxon>Bifidobacteriales</taxon>
        <taxon>Bifidobacteriaceae</taxon>
        <taxon>Bifidobacterium</taxon>
    </lineage>
</organism>
<dbReference type="InterPro" id="IPR027417">
    <property type="entry name" value="P-loop_NTPase"/>
</dbReference>
<dbReference type="Proteomes" id="UP000466472">
    <property type="component" value="Unassembled WGS sequence"/>
</dbReference>
<dbReference type="Pfam" id="PF01844">
    <property type="entry name" value="HNH"/>
    <property type="match status" value="1"/>
</dbReference>
<proteinExistence type="predicted"/>
<name>A0A2I1J3N2_BIFLN</name>
<dbReference type="AlphaFoldDB" id="A0A2I1J3N2"/>
<dbReference type="InterPro" id="IPR002711">
    <property type="entry name" value="HNH"/>
</dbReference>
<comment type="caution">
    <text evidence="2">The sequence shown here is derived from an EMBL/GenBank/DDBJ whole genome shotgun (WGS) entry which is preliminary data.</text>
</comment>
<dbReference type="Pfam" id="PF13671">
    <property type="entry name" value="AAA_33"/>
    <property type="match status" value="1"/>
</dbReference>
<gene>
    <name evidence="2" type="ORF">GT999_00275</name>
    <name evidence="3" type="ORF">GUA24_00280</name>
</gene>
<dbReference type="GO" id="GO:0004519">
    <property type="term" value="F:endonuclease activity"/>
    <property type="evidence" value="ECO:0007669"/>
    <property type="project" value="UniProtKB-KW"/>
</dbReference>
<keyword evidence="2" id="KW-0540">Nuclease</keyword>
<accession>A0A2I1J3N2</accession>